<dbReference type="AlphaFoldDB" id="X1S2S6"/>
<dbReference type="InterPro" id="IPR001482">
    <property type="entry name" value="T2SS/T4SS_dom"/>
</dbReference>
<proteinExistence type="inferred from homology"/>
<dbReference type="EMBL" id="BARW01004344">
    <property type="protein sequence ID" value="GAI62089.1"/>
    <property type="molecule type" value="Genomic_DNA"/>
</dbReference>
<comment type="caution">
    <text evidence="3">The sequence shown here is derived from an EMBL/GenBank/DDBJ whole genome shotgun (WGS) entry which is preliminary data.</text>
</comment>
<dbReference type="InterPro" id="IPR050921">
    <property type="entry name" value="T4SS_GSP_E_ATPase"/>
</dbReference>
<protein>
    <recommendedName>
        <fullName evidence="2">Bacterial type II secretion system protein E domain-containing protein</fullName>
    </recommendedName>
</protein>
<dbReference type="Pfam" id="PF00437">
    <property type="entry name" value="T2SSE"/>
    <property type="match status" value="1"/>
</dbReference>
<feature type="domain" description="Bacterial type II secretion system protein E" evidence="2">
    <location>
        <begin position="6"/>
        <end position="107"/>
    </location>
</feature>
<dbReference type="PANTHER" id="PTHR30486">
    <property type="entry name" value="TWITCHING MOTILITY PROTEIN PILT"/>
    <property type="match status" value="1"/>
</dbReference>
<sequence>EVGRDTQTFYSGLRAALRQDPDVIAIGEMRDYETIKIALAAAETGVLVLSTLHVISIDKIIERLLSYAPATDEGQLRFLLAESLQGMIHQELIPTVNNEQRVACEVLVVTNAAKNIIRRKGGFFLRTVIETGKKHGMITMAESINALLEAGTISEGVATSVLANYN</sequence>
<gene>
    <name evidence="3" type="ORF">S12H4_10253</name>
</gene>
<evidence type="ECO:0000259" key="2">
    <source>
        <dbReference type="Pfam" id="PF00437"/>
    </source>
</evidence>
<reference evidence="3" key="1">
    <citation type="journal article" date="2014" name="Front. Microbiol.">
        <title>High frequency of phylogenetically diverse reductive dehalogenase-homologous genes in deep subseafloor sedimentary metagenomes.</title>
        <authorList>
            <person name="Kawai M."/>
            <person name="Futagami T."/>
            <person name="Toyoda A."/>
            <person name="Takaki Y."/>
            <person name="Nishi S."/>
            <person name="Hori S."/>
            <person name="Arai W."/>
            <person name="Tsubouchi T."/>
            <person name="Morono Y."/>
            <person name="Uchiyama I."/>
            <person name="Ito T."/>
            <person name="Fujiyama A."/>
            <person name="Inagaki F."/>
            <person name="Takami H."/>
        </authorList>
    </citation>
    <scope>NUCLEOTIDE SEQUENCE</scope>
    <source>
        <strain evidence="3">Expedition CK06-06</strain>
    </source>
</reference>
<dbReference type="Gene3D" id="3.40.50.300">
    <property type="entry name" value="P-loop containing nucleotide triphosphate hydrolases"/>
    <property type="match status" value="1"/>
</dbReference>
<comment type="similarity">
    <text evidence="1">Belongs to the GSP E family.</text>
</comment>
<evidence type="ECO:0000256" key="1">
    <source>
        <dbReference type="ARBA" id="ARBA00006611"/>
    </source>
</evidence>
<feature type="non-terminal residue" evidence="3">
    <location>
        <position position="1"/>
    </location>
</feature>
<dbReference type="GO" id="GO:0016887">
    <property type="term" value="F:ATP hydrolysis activity"/>
    <property type="evidence" value="ECO:0007669"/>
    <property type="project" value="InterPro"/>
</dbReference>
<dbReference type="SUPFAM" id="SSF52540">
    <property type="entry name" value="P-loop containing nucleoside triphosphate hydrolases"/>
    <property type="match status" value="1"/>
</dbReference>
<evidence type="ECO:0000313" key="3">
    <source>
        <dbReference type="EMBL" id="GAI62089.1"/>
    </source>
</evidence>
<accession>X1S2S6</accession>
<dbReference type="InterPro" id="IPR027417">
    <property type="entry name" value="P-loop_NTPase"/>
</dbReference>
<organism evidence="3">
    <name type="scientific">marine sediment metagenome</name>
    <dbReference type="NCBI Taxonomy" id="412755"/>
    <lineage>
        <taxon>unclassified sequences</taxon>
        <taxon>metagenomes</taxon>
        <taxon>ecological metagenomes</taxon>
    </lineage>
</organism>
<name>X1S2S6_9ZZZZ</name>